<gene>
    <name evidence="1" type="ORF">TCIL3000_0_29850</name>
</gene>
<dbReference type="AlphaFoldDB" id="F9W4H4"/>
<dbReference type="Proteomes" id="UP000000702">
    <property type="component" value="Unassembled WGS sequence"/>
</dbReference>
<name>F9W4H4_TRYCI</name>
<evidence type="ECO:0000313" key="1">
    <source>
        <dbReference type="EMBL" id="CCD12066.1"/>
    </source>
</evidence>
<evidence type="ECO:0000313" key="2">
    <source>
        <dbReference type="Proteomes" id="UP000000702"/>
    </source>
</evidence>
<organism evidence="1 2">
    <name type="scientific">Trypanosoma congolense (strain IL3000)</name>
    <dbReference type="NCBI Taxonomy" id="1068625"/>
    <lineage>
        <taxon>Eukaryota</taxon>
        <taxon>Discoba</taxon>
        <taxon>Euglenozoa</taxon>
        <taxon>Kinetoplastea</taxon>
        <taxon>Metakinetoplastina</taxon>
        <taxon>Trypanosomatida</taxon>
        <taxon>Trypanosomatidae</taxon>
        <taxon>Trypanosoma</taxon>
        <taxon>Nannomonas</taxon>
    </lineage>
</organism>
<protein>
    <submittedName>
        <fullName evidence="1">WGS project CAEQ00000000 data, annotated contig 1182</fullName>
    </submittedName>
</protein>
<keyword evidence="2" id="KW-1185">Reference proteome</keyword>
<reference evidence="2" key="1">
    <citation type="submission" date="2011-07" db="EMBL/GenBank/DDBJ databases">
        <title>Divergent evolution of antigenic variation in African trypanosomes.</title>
        <authorList>
            <person name="Jackson A.P."/>
            <person name="Berry A."/>
            <person name="Allison H.C."/>
            <person name="Burton P."/>
            <person name="Anderson J."/>
            <person name="Aslett M."/>
            <person name="Brown R."/>
            <person name="Corton N."/>
            <person name="Harris D."/>
            <person name="Hauser H."/>
            <person name="Gamble J."/>
            <person name="Gilderthorp R."/>
            <person name="McQuillan J."/>
            <person name="Quail M.A."/>
            <person name="Sanders M."/>
            <person name="Van Tonder A."/>
            <person name="Ginger M.L."/>
            <person name="Donelson J.E."/>
            <person name="Field M.C."/>
            <person name="Barry J.D."/>
            <person name="Berriman M."/>
            <person name="Hertz-Fowler C."/>
        </authorList>
    </citation>
    <scope>NUCLEOTIDE SEQUENCE [LARGE SCALE GENOMIC DNA]</scope>
    <source>
        <strain evidence="2">IL3000</strain>
    </source>
</reference>
<dbReference type="EMBL" id="CAEQ01000555">
    <property type="protein sequence ID" value="CCD12066.1"/>
    <property type="molecule type" value="Genomic_DNA"/>
</dbReference>
<comment type="caution">
    <text evidence="1">The sequence shown here is derived from an EMBL/GenBank/DDBJ whole genome shotgun (WGS) entry which is preliminary data.</text>
</comment>
<proteinExistence type="predicted"/>
<accession>F9W4H4</accession>
<dbReference type="VEuPathDB" id="TriTrypDB:TcIL3000_0_29850"/>
<reference evidence="1 2" key="2">
    <citation type="journal article" date="2012" name="Proc. Natl. Acad. Sci. U.S.A.">
        <title>Antigenic diversity is generated by distinct evolutionary mechanisms in African trypanosome species.</title>
        <authorList>
            <person name="Jackson A.P."/>
            <person name="Berry A."/>
            <person name="Aslett M."/>
            <person name="Allison H.C."/>
            <person name="Burton P."/>
            <person name="Vavrova-Anderson J."/>
            <person name="Brown R."/>
            <person name="Browne H."/>
            <person name="Corton N."/>
            <person name="Hauser H."/>
            <person name="Gamble J."/>
            <person name="Gilderthorp R."/>
            <person name="Marcello L."/>
            <person name="McQuillan J."/>
            <person name="Otto T.D."/>
            <person name="Quail M.A."/>
            <person name="Sanders M.J."/>
            <person name="van Tonder A."/>
            <person name="Ginger M.L."/>
            <person name="Field M.C."/>
            <person name="Barry J.D."/>
            <person name="Hertz-Fowler C."/>
            <person name="Berriman M."/>
        </authorList>
    </citation>
    <scope>NUCLEOTIDE SEQUENCE [LARGE SCALE GENOMIC DNA]</scope>
    <source>
        <strain evidence="1 2">IL3000</strain>
    </source>
</reference>
<sequence length="175" mass="20394">MSVPLFYPSHEFNLIRQESGVPCSRFLQVFIGFRLPRHKLCRCVSSFPSARNTLPFTKTKQNIYIYMRVKRQERGENTLFALVQAQSTASTPSRFPHFPSPPFPFLRPYIPLILPSHTHVLHLPLFPLHAHTHKKIIDWIFFLFLETRGASTNIRNSHGRPVTSLNLPFHSSFLW</sequence>